<gene>
    <name evidence="1" type="ORF">ETI04_10715</name>
</gene>
<dbReference type="EMBL" id="SDQG01000009">
    <property type="protein sequence ID" value="TDM15172.1"/>
    <property type="molecule type" value="Genomic_DNA"/>
</dbReference>
<accession>A0A4R6C1V0</accession>
<sequence>MEKIYCIFCNKKDTFDVFQLNIKAELKDMYTIEYHPCLAKGHINHSDIDKIIRLSNGRGTVAFTKNEKLISYFLDILAKQELIFIKSEEKRLSEYKNAIKRMKEHYL</sequence>
<proteinExistence type="predicted"/>
<comment type="caution">
    <text evidence="1">The sequence shown here is derived from an EMBL/GenBank/DDBJ whole genome shotgun (WGS) entry which is preliminary data.</text>
</comment>
<protein>
    <submittedName>
        <fullName evidence="1">Uncharacterized protein</fullName>
    </submittedName>
</protein>
<evidence type="ECO:0000313" key="2">
    <source>
        <dbReference type="Proteomes" id="UP000294865"/>
    </source>
</evidence>
<dbReference type="RefSeq" id="WP_133420402.1">
    <property type="nucleotide sequence ID" value="NZ_SDGP01000007.1"/>
</dbReference>
<dbReference type="AlphaFoldDB" id="A0A4R6C1V0"/>
<organism evidence="1 2">
    <name type="scientific">Macrococcoides canis</name>
    <dbReference type="NCBI Taxonomy" id="1855823"/>
    <lineage>
        <taxon>Bacteria</taxon>
        <taxon>Bacillati</taxon>
        <taxon>Bacillota</taxon>
        <taxon>Bacilli</taxon>
        <taxon>Bacillales</taxon>
        <taxon>Staphylococcaceae</taxon>
        <taxon>Macrococcoides</taxon>
    </lineage>
</organism>
<name>A0A4R6C1V0_9STAP</name>
<dbReference type="Proteomes" id="UP000294865">
    <property type="component" value="Unassembled WGS sequence"/>
</dbReference>
<reference evidence="1 2" key="1">
    <citation type="submission" date="2019-01" db="EMBL/GenBank/DDBJ databases">
        <title>Draft genome sequences of Macrococcus caseolyticus, Macrococcus canis, Macrococcus bohemicus and Macrococcus goetzii.</title>
        <authorList>
            <person name="Mazhar S."/>
            <person name="Altermann E."/>
            <person name="Hill C."/>
            <person name="Mcauliffe O."/>
        </authorList>
    </citation>
    <scope>NUCLEOTIDE SEQUENCE [LARGE SCALE GENOMIC DNA]</scope>
    <source>
        <strain evidence="1 2">DPC7162</strain>
    </source>
</reference>
<evidence type="ECO:0000313" key="1">
    <source>
        <dbReference type="EMBL" id="TDM15172.1"/>
    </source>
</evidence>